<dbReference type="AlphaFoldDB" id="A0A329MVF0"/>
<reference evidence="1 2" key="1">
    <citation type="journal article" date="2009" name="Int. J. Syst. Evol. Microbiol.">
        <title>Paenibacillus contaminans sp. nov., isolated from a contaminated laboratory plate.</title>
        <authorList>
            <person name="Chou J.H."/>
            <person name="Lee J.H."/>
            <person name="Lin M.C."/>
            <person name="Chang P.S."/>
            <person name="Arun A.B."/>
            <person name="Young C.C."/>
            <person name="Chen W.M."/>
        </authorList>
    </citation>
    <scope>NUCLEOTIDE SEQUENCE [LARGE SCALE GENOMIC DNA]</scope>
    <source>
        <strain evidence="1 2">CKOBP-6</strain>
    </source>
</reference>
<dbReference type="RefSeq" id="WP_113029338.1">
    <property type="nucleotide sequence ID" value="NZ_QMFB01000001.1"/>
</dbReference>
<comment type="caution">
    <text evidence="1">The sequence shown here is derived from an EMBL/GenBank/DDBJ whole genome shotgun (WGS) entry which is preliminary data.</text>
</comment>
<gene>
    <name evidence="1" type="ORF">DQG23_03280</name>
</gene>
<dbReference type="EMBL" id="QMFB01000001">
    <property type="protein sequence ID" value="RAV23228.1"/>
    <property type="molecule type" value="Genomic_DNA"/>
</dbReference>
<keyword evidence="2" id="KW-1185">Reference proteome</keyword>
<organism evidence="1 2">
    <name type="scientific">Paenibacillus contaminans</name>
    <dbReference type="NCBI Taxonomy" id="450362"/>
    <lineage>
        <taxon>Bacteria</taxon>
        <taxon>Bacillati</taxon>
        <taxon>Bacillota</taxon>
        <taxon>Bacilli</taxon>
        <taxon>Bacillales</taxon>
        <taxon>Paenibacillaceae</taxon>
        <taxon>Paenibacillus</taxon>
    </lineage>
</organism>
<name>A0A329MVF0_9BACL</name>
<evidence type="ECO:0000313" key="1">
    <source>
        <dbReference type="EMBL" id="RAV23228.1"/>
    </source>
</evidence>
<sequence>MSSKSKASIKGTWDSFQVSGVIGGTSNFTLNADFTATRQQIAVIVPCGEKLVLKRARFCFGDAKNRFIVAVLGGSTFQSASSCAEEQPNFVLFTNDGKEDRTVLLVFAVHNASTTASTVFQSDGWQTHFEIE</sequence>
<evidence type="ECO:0000313" key="2">
    <source>
        <dbReference type="Proteomes" id="UP000250369"/>
    </source>
</evidence>
<dbReference type="Proteomes" id="UP000250369">
    <property type="component" value="Unassembled WGS sequence"/>
</dbReference>
<accession>A0A329MVF0</accession>
<proteinExistence type="predicted"/>
<protein>
    <submittedName>
        <fullName evidence="1">Uncharacterized protein</fullName>
    </submittedName>
</protein>